<dbReference type="EMBL" id="JARRTL010000073">
    <property type="protein sequence ID" value="MEC0488093.1"/>
    <property type="molecule type" value="Genomic_DNA"/>
</dbReference>
<keyword evidence="6" id="KW-1185">Reference proteome</keyword>
<accession>A0A0T6BJ02</accession>
<dbReference type="RefSeq" id="WP_048355015.1">
    <property type="nucleotide sequence ID" value="NZ_CP035232.1"/>
</dbReference>
<dbReference type="KEGG" id="bgy:BGLY_2017"/>
<evidence type="ECO:0000313" key="6">
    <source>
        <dbReference type="Proteomes" id="UP001341297"/>
    </source>
</evidence>
<dbReference type="PATRIC" id="fig|1664069.6.peg.2132"/>
<dbReference type="OrthoDB" id="9880450at2"/>
<dbReference type="AlphaFoldDB" id="A0A0T6BJ02"/>
<reference evidence="2 6" key="4">
    <citation type="submission" date="2023-03" db="EMBL/GenBank/DDBJ databases">
        <title>Agriculturally important microbes genome sequencing.</title>
        <authorList>
            <person name="Dunlap C."/>
        </authorList>
    </citation>
    <scope>NUCLEOTIDE SEQUENCE [LARGE SCALE GENOMIC DNA]</scope>
    <source>
        <strain evidence="2 6">CBP-3203</strain>
    </source>
</reference>
<evidence type="ECO:0000313" key="3">
    <source>
        <dbReference type="EMBL" id="QAT67836.1"/>
    </source>
</evidence>
<evidence type="ECO:0000313" key="4">
    <source>
        <dbReference type="Proteomes" id="UP000036168"/>
    </source>
</evidence>
<protein>
    <submittedName>
        <fullName evidence="1">Uncharacterized protein</fullName>
    </submittedName>
</protein>
<sequence length="72" mass="8692">MNYNLNDETLKEIFDFYFESHGQKVEEVQFLENRVLVRTKSKVNKRIDIPEFIHKRPHRTKYAKVKALLAVK</sequence>
<evidence type="ECO:0000313" key="1">
    <source>
        <dbReference type="EMBL" id="KRT89289.1"/>
    </source>
</evidence>
<dbReference type="EMBL" id="LECW02000051">
    <property type="protein sequence ID" value="KRT89289.1"/>
    <property type="molecule type" value="Genomic_DNA"/>
</dbReference>
<reference evidence="3 5" key="3">
    <citation type="submission" date="2019-01" db="EMBL/GenBank/DDBJ databases">
        <title>Genome sequence of Bacillus glycinifermentans SRCM103574.</title>
        <authorList>
            <person name="Kong H.-J."/>
            <person name="Jeong S.-Y."/>
            <person name="Jeong D.-Y."/>
        </authorList>
    </citation>
    <scope>NUCLEOTIDE SEQUENCE [LARGE SCALE GENOMIC DNA]</scope>
    <source>
        <strain evidence="3 5">SRCM103574</strain>
    </source>
</reference>
<organism evidence="1 4">
    <name type="scientific">Bacillus glycinifermentans</name>
    <dbReference type="NCBI Taxonomy" id="1664069"/>
    <lineage>
        <taxon>Bacteria</taxon>
        <taxon>Bacillati</taxon>
        <taxon>Bacillota</taxon>
        <taxon>Bacilli</taxon>
        <taxon>Bacillales</taxon>
        <taxon>Bacillaceae</taxon>
        <taxon>Bacillus</taxon>
    </lineage>
</organism>
<proteinExistence type="predicted"/>
<dbReference type="Proteomes" id="UP001341297">
    <property type="component" value="Unassembled WGS sequence"/>
</dbReference>
<evidence type="ECO:0000313" key="5">
    <source>
        <dbReference type="Proteomes" id="UP000288675"/>
    </source>
</evidence>
<dbReference type="GeneID" id="82853076"/>
<reference evidence="1 4" key="1">
    <citation type="journal article" date="2015" name="Int. J. Syst. Evol. Microbiol.">
        <title>Bacillus glycinifermentans sp. nov., isolated from fermented soybean paste.</title>
        <authorList>
            <person name="Kim S.J."/>
            <person name="Dunlap C.A."/>
            <person name="Kwon S.W."/>
            <person name="Rooney A.P."/>
        </authorList>
    </citation>
    <scope>NUCLEOTIDE SEQUENCE [LARGE SCALE GENOMIC DNA]</scope>
    <source>
        <strain evidence="1 4">GO-13</strain>
    </source>
</reference>
<gene>
    <name evidence="1" type="ORF">AB447_224455</name>
    <name evidence="3" type="ORF">EQZ20_10320</name>
    <name evidence="2" type="ORF">P8828_25465</name>
</gene>
<dbReference type="EMBL" id="CP035232">
    <property type="protein sequence ID" value="QAT67836.1"/>
    <property type="molecule type" value="Genomic_DNA"/>
</dbReference>
<dbReference type="STRING" id="1664069.BGLY_2017"/>
<dbReference type="Proteomes" id="UP000036168">
    <property type="component" value="Unassembled WGS sequence"/>
</dbReference>
<evidence type="ECO:0000313" key="2">
    <source>
        <dbReference type="EMBL" id="MEC0488093.1"/>
    </source>
</evidence>
<name>A0A0T6BJ02_9BACI</name>
<dbReference type="Proteomes" id="UP000288675">
    <property type="component" value="Chromosome"/>
</dbReference>
<reference evidence="1" key="2">
    <citation type="submission" date="2015-10" db="EMBL/GenBank/DDBJ databases">
        <authorList>
            <person name="Dunlap C."/>
        </authorList>
    </citation>
    <scope>NUCLEOTIDE SEQUENCE</scope>
    <source>
        <strain evidence="1">GO-13</strain>
    </source>
</reference>